<dbReference type="InterPro" id="IPR046492">
    <property type="entry name" value="DUF6585"/>
</dbReference>
<dbReference type="RefSeq" id="WP_072836235.1">
    <property type="nucleotide sequence ID" value="NZ_FQUU01000014.1"/>
</dbReference>
<sequence length="158" mass="18871">MAPEGNMHFYPRKWPAFTPLLMAIILFLFYSPQNRDATVAIFCIVLIISSVYILLLRSRKELIINDEGITWRSWFHKEQLNWKDLTKTYIRYWQHGNSIRSFWYFEAANGNKLRFPLHQYPRNQLQVIANTVLGKRKNAIADDWVIAMAKGHFPWYTF</sequence>
<evidence type="ECO:0000313" key="3">
    <source>
        <dbReference type="Proteomes" id="UP000184048"/>
    </source>
</evidence>
<dbReference type="Proteomes" id="UP000184048">
    <property type="component" value="Unassembled WGS sequence"/>
</dbReference>
<protein>
    <recommendedName>
        <fullName evidence="4">PH domain-containing protein</fullName>
    </recommendedName>
</protein>
<evidence type="ECO:0000256" key="1">
    <source>
        <dbReference type="SAM" id="Phobius"/>
    </source>
</evidence>
<proteinExistence type="predicted"/>
<dbReference type="STRING" id="1121884.SAMN02745131_03086"/>
<keyword evidence="1" id="KW-0472">Membrane</keyword>
<evidence type="ECO:0000313" key="2">
    <source>
        <dbReference type="EMBL" id="SHF61285.1"/>
    </source>
</evidence>
<accession>A0A1M5D321</accession>
<keyword evidence="3" id="KW-1185">Reference proteome</keyword>
<keyword evidence="1" id="KW-0812">Transmembrane</keyword>
<organism evidence="2 3">
    <name type="scientific">Flavisolibacter ginsengisoli DSM 18119</name>
    <dbReference type="NCBI Taxonomy" id="1121884"/>
    <lineage>
        <taxon>Bacteria</taxon>
        <taxon>Pseudomonadati</taxon>
        <taxon>Bacteroidota</taxon>
        <taxon>Chitinophagia</taxon>
        <taxon>Chitinophagales</taxon>
        <taxon>Chitinophagaceae</taxon>
        <taxon>Flavisolibacter</taxon>
    </lineage>
</organism>
<dbReference type="Pfam" id="PF20226">
    <property type="entry name" value="DUF6585"/>
    <property type="match status" value="1"/>
</dbReference>
<keyword evidence="1" id="KW-1133">Transmembrane helix</keyword>
<reference evidence="2 3" key="1">
    <citation type="submission" date="2016-11" db="EMBL/GenBank/DDBJ databases">
        <authorList>
            <person name="Jaros S."/>
            <person name="Januszkiewicz K."/>
            <person name="Wedrychowicz H."/>
        </authorList>
    </citation>
    <scope>NUCLEOTIDE SEQUENCE [LARGE SCALE GENOMIC DNA]</scope>
    <source>
        <strain evidence="2 3">DSM 18119</strain>
    </source>
</reference>
<feature type="transmembrane region" description="Helical" evidence="1">
    <location>
        <begin position="14"/>
        <end position="31"/>
    </location>
</feature>
<feature type="transmembrane region" description="Helical" evidence="1">
    <location>
        <begin position="37"/>
        <end position="55"/>
    </location>
</feature>
<dbReference type="EMBL" id="FQUU01000014">
    <property type="protein sequence ID" value="SHF61285.1"/>
    <property type="molecule type" value="Genomic_DNA"/>
</dbReference>
<evidence type="ECO:0008006" key="4">
    <source>
        <dbReference type="Google" id="ProtNLM"/>
    </source>
</evidence>
<gene>
    <name evidence="2" type="ORF">SAMN02745131_03086</name>
</gene>
<dbReference type="AlphaFoldDB" id="A0A1M5D321"/>
<name>A0A1M5D321_9BACT</name>